<dbReference type="GO" id="GO:0030288">
    <property type="term" value="C:outer membrane-bounded periplasmic space"/>
    <property type="evidence" value="ECO:0007669"/>
    <property type="project" value="TreeGrafter"/>
</dbReference>
<dbReference type="GO" id="GO:0030246">
    <property type="term" value="F:carbohydrate binding"/>
    <property type="evidence" value="ECO:0007669"/>
    <property type="project" value="InterPro"/>
</dbReference>
<reference evidence="7" key="1">
    <citation type="submission" date="2014-08" db="EMBL/GenBank/DDBJ databases">
        <title>Draft genome sequences of Sphingobium herbicidovorans.</title>
        <authorList>
            <person name="Gan H.M."/>
            <person name="Gan H.Y."/>
            <person name="Savka M.A."/>
        </authorList>
    </citation>
    <scope>NUCLEOTIDE SEQUENCE [LARGE SCALE GENOMIC DNA]</scope>
    <source>
        <strain evidence="7">NBRC 16415</strain>
    </source>
</reference>
<comment type="subcellular location">
    <subcellularLocation>
        <location evidence="1">Periplasm</location>
    </subcellularLocation>
</comment>
<name>A0A086P6V9_SPHHM</name>
<comment type="pathway">
    <text evidence="2">Glycan metabolism; osmoregulated periplasmic glucan (OPG) biosynthesis.</text>
</comment>
<dbReference type="InterPro" id="IPR014718">
    <property type="entry name" value="GH-type_carb-bd"/>
</dbReference>
<dbReference type="Proteomes" id="UP000024284">
    <property type="component" value="Unassembled WGS sequence"/>
</dbReference>
<dbReference type="STRING" id="76947.GCA_002080435_02287"/>
<dbReference type="UniPathway" id="UPA00637"/>
<dbReference type="GO" id="GO:0051274">
    <property type="term" value="P:beta-glucan biosynthetic process"/>
    <property type="evidence" value="ECO:0007669"/>
    <property type="project" value="TreeGrafter"/>
</dbReference>
<comment type="similarity">
    <text evidence="3">Belongs to the OpgD/OpgG family.</text>
</comment>
<dbReference type="InterPro" id="IPR014438">
    <property type="entry name" value="Glucan_biosyn_MdoG/MdoD"/>
</dbReference>
<evidence type="ECO:0000256" key="1">
    <source>
        <dbReference type="ARBA" id="ARBA00004418"/>
    </source>
</evidence>
<dbReference type="PANTHER" id="PTHR30504:SF3">
    <property type="entry name" value="GLUCANS BIOSYNTHESIS PROTEIN D"/>
    <property type="match status" value="1"/>
</dbReference>
<comment type="caution">
    <text evidence="7">The sequence shown here is derived from an EMBL/GenBank/DDBJ whole genome shotgun (WGS) entry which is preliminary data.</text>
</comment>
<keyword evidence="5" id="KW-0574">Periplasm</keyword>
<dbReference type="InterPro" id="IPR007444">
    <property type="entry name" value="Glucan_biosyn_MdoG_C"/>
</dbReference>
<dbReference type="AlphaFoldDB" id="A0A086P6V9"/>
<feature type="domain" description="Glucan biosynthesis periplasmic MdoG C-terminal" evidence="6">
    <location>
        <begin position="42"/>
        <end position="500"/>
    </location>
</feature>
<dbReference type="InterPro" id="IPR013783">
    <property type="entry name" value="Ig-like_fold"/>
</dbReference>
<keyword evidence="8" id="KW-1185">Reference proteome</keyword>
<evidence type="ECO:0000313" key="7">
    <source>
        <dbReference type="EMBL" id="KFG89127.1"/>
    </source>
</evidence>
<dbReference type="Pfam" id="PF04349">
    <property type="entry name" value="MdoG"/>
    <property type="match status" value="1"/>
</dbReference>
<dbReference type="Gene3D" id="2.70.98.10">
    <property type="match status" value="1"/>
</dbReference>
<dbReference type="SUPFAM" id="SSF74650">
    <property type="entry name" value="Galactose mutarotase-like"/>
    <property type="match status" value="1"/>
</dbReference>
<dbReference type="PANTHER" id="PTHR30504">
    <property type="entry name" value="GLUCANS BIOSYNTHESIS PROTEIN"/>
    <property type="match status" value="1"/>
</dbReference>
<dbReference type="InterPro" id="IPR014756">
    <property type="entry name" value="Ig_E-set"/>
</dbReference>
<dbReference type="InterPro" id="IPR011013">
    <property type="entry name" value="Gal_mutarotase_sf_dom"/>
</dbReference>
<evidence type="ECO:0000256" key="3">
    <source>
        <dbReference type="ARBA" id="ARBA00009284"/>
    </source>
</evidence>
<organism evidence="7 8">
    <name type="scientific">Sphingobium herbicidovorans (strain ATCC 700291 / DSM 11019 / CCUG 56400 / KCTC 2939 / LMG 18315 / NBRC 16415 / MH)</name>
    <name type="common">Sphingomonas herbicidovorans</name>
    <dbReference type="NCBI Taxonomy" id="1219045"/>
    <lineage>
        <taxon>Bacteria</taxon>
        <taxon>Pseudomonadati</taxon>
        <taxon>Pseudomonadota</taxon>
        <taxon>Alphaproteobacteria</taxon>
        <taxon>Sphingomonadales</taxon>
        <taxon>Sphingomonadaceae</taxon>
        <taxon>Sphingobium</taxon>
    </lineage>
</organism>
<evidence type="ECO:0000256" key="5">
    <source>
        <dbReference type="ARBA" id="ARBA00022764"/>
    </source>
</evidence>
<keyword evidence="4" id="KW-0732">Signal</keyword>
<dbReference type="Gene3D" id="2.60.40.10">
    <property type="entry name" value="Immunoglobulins"/>
    <property type="match status" value="1"/>
</dbReference>
<accession>A0A086P6V9</accession>
<protein>
    <submittedName>
        <fullName evidence="7">Membrane protein</fullName>
    </submittedName>
</protein>
<dbReference type="PATRIC" id="fig|1219045.3.peg.2997"/>
<gene>
    <name evidence="7" type="ORF">BV98_002954</name>
</gene>
<evidence type="ECO:0000256" key="4">
    <source>
        <dbReference type="ARBA" id="ARBA00022729"/>
    </source>
</evidence>
<dbReference type="GO" id="GO:0003824">
    <property type="term" value="F:catalytic activity"/>
    <property type="evidence" value="ECO:0007669"/>
    <property type="project" value="InterPro"/>
</dbReference>
<evidence type="ECO:0000256" key="2">
    <source>
        <dbReference type="ARBA" id="ARBA00005001"/>
    </source>
</evidence>
<dbReference type="SUPFAM" id="SSF81296">
    <property type="entry name" value="E set domains"/>
    <property type="match status" value="1"/>
</dbReference>
<proteinExistence type="inferred from homology"/>
<dbReference type="EMBL" id="JFZA02000034">
    <property type="protein sequence ID" value="KFG89127.1"/>
    <property type="molecule type" value="Genomic_DNA"/>
</dbReference>
<evidence type="ECO:0000313" key="8">
    <source>
        <dbReference type="Proteomes" id="UP000024284"/>
    </source>
</evidence>
<evidence type="ECO:0000259" key="6">
    <source>
        <dbReference type="Pfam" id="PF04349"/>
    </source>
</evidence>
<dbReference type="PIRSF" id="PIRSF006281">
    <property type="entry name" value="MdoG"/>
    <property type="match status" value="1"/>
</dbReference>
<dbReference type="eggNOG" id="COG3131">
    <property type="taxonomic scope" value="Bacteria"/>
</dbReference>
<sequence>MCLHAPIMAAMIKIDRRAMIAASGASLLFPRSALAQPRGDRFSWDMVIAQARRLSRQPYRETPHHPGARNVNYDALYQARFRDDRTIWGNLPGDTGVQLFPLSASAEQPVEIALVENGRATPLRYDPTIFDAPADNAVRQLGPDAGYAGFRVMTAARDGDWLSFLGASYFRSPGATKQFGLSARAIAINTSIQGKEEFPRFTHFWLERMGPSSLTIYALLDGASVTGAYRFISERTPQGVRQDVDAALFPRRAIAELGLMPMTSMFWYDQASRAARTDWRPEIHDSDLLAVGSADGTTHARPLINPSAPRVDGFTERNPRGFGLMQRDRDFDHYQDDGVFYERRPSLWASPRKPFGAGQVRLYEFPTTSEYVDNVCAYWTPAASVRPGSRIDASYRLDWSSATGPANSGALLANVWTGQANEAGVDRLILDFSGVAQDAKPDIWVDVADGALVRKGGYPVLHRPGLFRVALDIRRNSGKPADIRVQLRNGNRPFSEYVHYPLGA</sequence>